<dbReference type="InterPro" id="IPR013112">
    <property type="entry name" value="FAD-bd_8"/>
</dbReference>
<proteinExistence type="inferred from homology"/>
<reference evidence="17" key="1">
    <citation type="journal article" date="2021" name="Nat. Commun.">
        <title>Genetic determinants of endophytism in the Arabidopsis root mycobiome.</title>
        <authorList>
            <person name="Mesny F."/>
            <person name="Miyauchi S."/>
            <person name="Thiergart T."/>
            <person name="Pickel B."/>
            <person name="Atanasova L."/>
            <person name="Karlsson M."/>
            <person name="Huettel B."/>
            <person name="Barry K.W."/>
            <person name="Haridas S."/>
            <person name="Chen C."/>
            <person name="Bauer D."/>
            <person name="Andreopoulos W."/>
            <person name="Pangilinan J."/>
            <person name="LaButti K."/>
            <person name="Riley R."/>
            <person name="Lipzen A."/>
            <person name="Clum A."/>
            <person name="Drula E."/>
            <person name="Henrissat B."/>
            <person name="Kohler A."/>
            <person name="Grigoriev I.V."/>
            <person name="Martin F.M."/>
            <person name="Hacquard S."/>
        </authorList>
    </citation>
    <scope>NUCLEOTIDE SEQUENCE</scope>
    <source>
        <strain evidence="17">MPI-SDFR-AT-0117</strain>
    </source>
</reference>
<evidence type="ECO:0000256" key="11">
    <source>
        <dbReference type="ARBA" id="ARBA00023136"/>
    </source>
</evidence>
<dbReference type="InterPro" id="IPR039261">
    <property type="entry name" value="FNR_nucleotide-bd"/>
</dbReference>
<evidence type="ECO:0000259" key="16">
    <source>
        <dbReference type="PROSITE" id="PS51384"/>
    </source>
</evidence>
<evidence type="ECO:0000256" key="13">
    <source>
        <dbReference type="ARBA" id="ARBA00048483"/>
    </source>
</evidence>
<evidence type="ECO:0000256" key="2">
    <source>
        <dbReference type="ARBA" id="ARBA00006278"/>
    </source>
</evidence>
<dbReference type="PROSITE" id="PS51384">
    <property type="entry name" value="FAD_FR"/>
    <property type="match status" value="1"/>
</dbReference>
<keyword evidence="18" id="KW-1185">Reference proteome</keyword>
<evidence type="ECO:0000256" key="3">
    <source>
        <dbReference type="ARBA" id="ARBA00012668"/>
    </source>
</evidence>
<keyword evidence="8 15" id="KW-1133">Transmembrane helix</keyword>
<evidence type="ECO:0000256" key="5">
    <source>
        <dbReference type="ARBA" id="ARBA00022475"/>
    </source>
</evidence>
<comment type="subcellular location">
    <subcellularLocation>
        <location evidence="1">Cell membrane</location>
        <topology evidence="1">Multi-pass membrane protein</topology>
    </subcellularLocation>
</comment>
<evidence type="ECO:0000256" key="1">
    <source>
        <dbReference type="ARBA" id="ARBA00004651"/>
    </source>
</evidence>
<comment type="similarity">
    <text evidence="2">Belongs to the ferric reductase (FRE) family.</text>
</comment>
<keyword evidence="10" id="KW-0406">Ion transport</keyword>
<keyword evidence="12" id="KW-0325">Glycoprotein</keyword>
<dbReference type="InterPro" id="IPR051410">
    <property type="entry name" value="Ferric/Cupric_Reductase"/>
</dbReference>
<comment type="catalytic activity">
    <reaction evidence="13">
        <text>2 a Fe(II)-siderophore + NADP(+) + H(+) = 2 a Fe(III)-siderophore + NADPH</text>
        <dbReference type="Rhea" id="RHEA:28795"/>
        <dbReference type="Rhea" id="RHEA-COMP:11342"/>
        <dbReference type="Rhea" id="RHEA-COMP:11344"/>
        <dbReference type="ChEBI" id="CHEBI:15378"/>
        <dbReference type="ChEBI" id="CHEBI:29033"/>
        <dbReference type="ChEBI" id="CHEBI:29034"/>
        <dbReference type="ChEBI" id="CHEBI:57783"/>
        <dbReference type="ChEBI" id="CHEBI:58349"/>
        <dbReference type="EC" id="1.16.1.9"/>
    </reaction>
</comment>
<name>A0A9P8VIJ1_9PEZI</name>
<feature type="region of interest" description="Disordered" evidence="14">
    <location>
        <begin position="510"/>
        <end position="531"/>
    </location>
</feature>
<dbReference type="InterPro" id="IPR013130">
    <property type="entry name" value="Fe3_Rdtase_TM_dom"/>
</dbReference>
<feature type="transmembrane region" description="Helical" evidence="15">
    <location>
        <begin position="26"/>
        <end position="44"/>
    </location>
</feature>
<evidence type="ECO:0000313" key="18">
    <source>
        <dbReference type="Proteomes" id="UP000770015"/>
    </source>
</evidence>
<keyword evidence="11 15" id="KW-0472">Membrane</keyword>
<dbReference type="InterPro" id="IPR017927">
    <property type="entry name" value="FAD-bd_FR_type"/>
</dbReference>
<keyword evidence="7" id="KW-0249">Electron transport</keyword>
<keyword evidence="5" id="KW-1003">Cell membrane</keyword>
<dbReference type="SUPFAM" id="SSF63380">
    <property type="entry name" value="Riboflavin synthase domain-like"/>
    <property type="match status" value="1"/>
</dbReference>
<dbReference type="Pfam" id="PF01794">
    <property type="entry name" value="Ferric_reduct"/>
    <property type="match status" value="1"/>
</dbReference>
<keyword evidence="9" id="KW-0560">Oxidoreductase</keyword>
<feature type="domain" description="FAD-binding FR-type" evidence="16">
    <location>
        <begin position="281"/>
        <end position="417"/>
    </location>
</feature>
<feature type="transmembrane region" description="Helical" evidence="15">
    <location>
        <begin position="142"/>
        <end position="167"/>
    </location>
</feature>
<dbReference type="Pfam" id="PF08030">
    <property type="entry name" value="NAD_binding_6"/>
    <property type="match status" value="1"/>
</dbReference>
<evidence type="ECO:0000256" key="15">
    <source>
        <dbReference type="SAM" id="Phobius"/>
    </source>
</evidence>
<evidence type="ECO:0000256" key="4">
    <source>
        <dbReference type="ARBA" id="ARBA00022448"/>
    </source>
</evidence>
<dbReference type="EMBL" id="JAGSXJ010000003">
    <property type="protein sequence ID" value="KAH6693435.1"/>
    <property type="molecule type" value="Genomic_DNA"/>
</dbReference>
<dbReference type="Pfam" id="PF08022">
    <property type="entry name" value="FAD_binding_8"/>
    <property type="match status" value="1"/>
</dbReference>
<dbReference type="GO" id="GO:0015677">
    <property type="term" value="P:copper ion import"/>
    <property type="evidence" value="ECO:0007669"/>
    <property type="project" value="TreeGrafter"/>
</dbReference>
<feature type="transmembrane region" description="Helical" evidence="15">
    <location>
        <begin position="104"/>
        <end position="122"/>
    </location>
</feature>
<organism evidence="17 18">
    <name type="scientific">Plectosphaerella plurivora</name>
    <dbReference type="NCBI Taxonomy" id="936078"/>
    <lineage>
        <taxon>Eukaryota</taxon>
        <taxon>Fungi</taxon>
        <taxon>Dikarya</taxon>
        <taxon>Ascomycota</taxon>
        <taxon>Pezizomycotina</taxon>
        <taxon>Sordariomycetes</taxon>
        <taxon>Hypocreomycetidae</taxon>
        <taxon>Glomerellales</taxon>
        <taxon>Plectosphaerellaceae</taxon>
        <taxon>Plectosphaerella</taxon>
    </lineage>
</organism>
<protein>
    <recommendedName>
        <fullName evidence="3">ferric-chelate reductase (NADPH)</fullName>
        <ecNumber evidence="3">1.16.1.9</ecNumber>
    </recommendedName>
</protein>
<dbReference type="CDD" id="cd06186">
    <property type="entry name" value="NOX_Duox_like_FAD_NADP"/>
    <property type="match status" value="1"/>
</dbReference>
<keyword evidence="4" id="KW-0813">Transport</keyword>
<evidence type="ECO:0000256" key="9">
    <source>
        <dbReference type="ARBA" id="ARBA00023002"/>
    </source>
</evidence>
<dbReference type="PANTHER" id="PTHR32361">
    <property type="entry name" value="FERRIC/CUPRIC REDUCTASE TRANSMEMBRANE COMPONENT"/>
    <property type="match status" value="1"/>
</dbReference>
<dbReference type="Gene3D" id="3.40.50.80">
    <property type="entry name" value="Nucleotide-binding domain of ferredoxin-NADP reductase (FNR) module"/>
    <property type="match status" value="1"/>
</dbReference>
<accession>A0A9P8VIJ1</accession>
<evidence type="ECO:0000256" key="7">
    <source>
        <dbReference type="ARBA" id="ARBA00022982"/>
    </source>
</evidence>
<dbReference type="SFLD" id="SFLDG01168">
    <property type="entry name" value="Ferric_reductase_subgroup_(FRE"/>
    <property type="match status" value="1"/>
</dbReference>
<dbReference type="GO" id="GO:0052851">
    <property type="term" value="F:ferric-chelate reductase (NADPH) activity"/>
    <property type="evidence" value="ECO:0007669"/>
    <property type="project" value="UniProtKB-EC"/>
</dbReference>
<dbReference type="Proteomes" id="UP000770015">
    <property type="component" value="Unassembled WGS sequence"/>
</dbReference>
<dbReference type="EC" id="1.16.1.9" evidence="3"/>
<evidence type="ECO:0000256" key="14">
    <source>
        <dbReference type="SAM" id="MobiDB-lite"/>
    </source>
</evidence>
<dbReference type="GO" id="GO:0006826">
    <property type="term" value="P:iron ion transport"/>
    <property type="evidence" value="ECO:0007669"/>
    <property type="project" value="UniProtKB-ARBA"/>
</dbReference>
<evidence type="ECO:0000256" key="8">
    <source>
        <dbReference type="ARBA" id="ARBA00022989"/>
    </source>
</evidence>
<feature type="transmembrane region" description="Helical" evidence="15">
    <location>
        <begin position="249"/>
        <end position="272"/>
    </location>
</feature>
<evidence type="ECO:0000256" key="6">
    <source>
        <dbReference type="ARBA" id="ARBA00022692"/>
    </source>
</evidence>
<dbReference type="InterPro" id="IPR013121">
    <property type="entry name" value="Fe_red_NAD-bd_6"/>
</dbReference>
<feature type="transmembrane region" description="Helical" evidence="15">
    <location>
        <begin position="179"/>
        <end position="199"/>
    </location>
</feature>
<dbReference type="GO" id="GO:0006879">
    <property type="term" value="P:intracellular iron ion homeostasis"/>
    <property type="evidence" value="ECO:0007669"/>
    <property type="project" value="TreeGrafter"/>
</dbReference>
<dbReference type="PANTHER" id="PTHR32361:SF9">
    <property type="entry name" value="FERRIC REDUCTASE TRANSMEMBRANE COMPONENT 3-RELATED"/>
    <property type="match status" value="1"/>
</dbReference>
<dbReference type="InterPro" id="IPR017938">
    <property type="entry name" value="Riboflavin_synthase-like_b-brl"/>
</dbReference>
<sequence length="667" mass="74262">MSHDHHGGGGTVGSRQDINMGLAQSYWYLIAGATGFAALVRVGNHLENRRRLRRVNVESVAHPTKPTNWPTQAWATATAVVREASNPRLFVPVRFLRWTSPPSLGRVIVLLAYWAVIIYMMAGHGAIIDGYSHWEQLAFRNAWTTIMQMPFLYLLAMKVNPIGLLTGISHERLNWLHRWVGRTMFVTATVHGFYFWTVWVRGDFVEWQMEILPRTKQGLGAWAVLLWTFVTTIRPLRHLAYEVFVAQHVLSYIFLIYLVYIHIGGVGIQYVWFTIATICFDRAARWGLLAYQNLRLKPDRSNCKGMRRIGHQAQLRAVGTCTTVVTIKDVHFSWRPGQHLYLWMPQLGPLEAHPYTIACAHQLPETCICNSVQLVVRKHGGFSKRLHNRALKMKDEGRGSDCLTAFVIGPFGAPPRWDIYETLILISASTGASFTLPILEAVVQSKKKTCVKRVDFVLLACQGEEIDFYLQRLRGAITKAHAVGLELTVHIAVTRSDSDSQILGDLLHQDHSEQQQEEQTSSTDSASVSTLQKRRPASGSKCCQSNTCAHGQAEADAITPAAANSPALDLEKGLQDDVSGKSLNEVCLEKEMRATGPVREYSSRPDIEALIRGPVEATGGETSVVVCGGPSLTSSVRNSVTSLADERAVHKGTGAQGIHLFVEEYCF</sequence>
<dbReference type="GO" id="GO:0005886">
    <property type="term" value="C:plasma membrane"/>
    <property type="evidence" value="ECO:0007669"/>
    <property type="project" value="UniProtKB-SubCell"/>
</dbReference>
<evidence type="ECO:0000256" key="10">
    <source>
        <dbReference type="ARBA" id="ARBA00023065"/>
    </source>
</evidence>
<dbReference type="OrthoDB" id="3944240at2759"/>
<feature type="transmembrane region" description="Helical" evidence="15">
    <location>
        <begin position="219"/>
        <end position="237"/>
    </location>
</feature>
<evidence type="ECO:0000256" key="12">
    <source>
        <dbReference type="ARBA" id="ARBA00023180"/>
    </source>
</evidence>
<evidence type="ECO:0000313" key="17">
    <source>
        <dbReference type="EMBL" id="KAH6693435.1"/>
    </source>
</evidence>
<gene>
    <name evidence="17" type="ORF">F5X68DRAFT_199122</name>
</gene>
<comment type="caution">
    <text evidence="17">The sequence shown here is derived from an EMBL/GenBank/DDBJ whole genome shotgun (WGS) entry which is preliminary data.</text>
</comment>
<dbReference type="AlphaFoldDB" id="A0A9P8VIJ1"/>
<dbReference type="SFLD" id="SFLDS00052">
    <property type="entry name" value="Ferric_Reductase_Domain"/>
    <property type="match status" value="1"/>
</dbReference>
<keyword evidence="6 15" id="KW-0812">Transmembrane</keyword>